<organism evidence="16 17">
    <name type="scientific">Streptococcus constellatus subsp. pharyngis SK1060 = CCUG 46377</name>
    <dbReference type="NCBI Taxonomy" id="1035184"/>
    <lineage>
        <taxon>Bacteria</taxon>
        <taxon>Bacillati</taxon>
        <taxon>Bacillota</taxon>
        <taxon>Bacilli</taxon>
        <taxon>Lactobacillales</taxon>
        <taxon>Streptococcaceae</taxon>
        <taxon>Streptococcus</taxon>
        <taxon>Streptococcus anginosus group</taxon>
    </lineage>
</organism>
<dbReference type="RefSeq" id="WP_020997748.1">
    <property type="nucleotide sequence ID" value="NZ_BASX01000001.1"/>
</dbReference>
<comment type="similarity">
    <text evidence="2 13">Belongs to the GHMP kinase family. Homoserine kinase subfamily.</text>
</comment>
<keyword evidence="7 13" id="KW-0791">Threonine biosynthesis</keyword>
<evidence type="ECO:0000313" key="16">
    <source>
        <dbReference type="EMBL" id="GAD43529.1"/>
    </source>
</evidence>
<protein>
    <recommendedName>
        <fullName evidence="4 13">Homoserine kinase</fullName>
        <shortName evidence="13">HK</shortName>
        <shortName evidence="13">HSK</shortName>
        <ecNumber evidence="3 13">2.7.1.39</ecNumber>
    </recommendedName>
</protein>
<dbReference type="Pfam" id="PF00288">
    <property type="entry name" value="GHMP_kinases_N"/>
    <property type="match status" value="1"/>
</dbReference>
<feature type="domain" description="GHMP kinase N-terminal" evidence="14">
    <location>
        <begin position="54"/>
        <end position="131"/>
    </location>
</feature>
<dbReference type="PROSITE" id="PS00627">
    <property type="entry name" value="GHMP_KINASES_ATP"/>
    <property type="match status" value="1"/>
</dbReference>
<dbReference type="GO" id="GO:0005524">
    <property type="term" value="F:ATP binding"/>
    <property type="evidence" value="ECO:0007669"/>
    <property type="project" value="UniProtKB-UniRule"/>
</dbReference>
<comment type="subcellular location">
    <subcellularLocation>
        <location evidence="13">Cytoplasm</location>
    </subcellularLocation>
</comment>
<name>U2ZDX9_STRCV</name>
<comment type="function">
    <text evidence="12 13">Catalyzes the ATP-dependent phosphorylation of L-homoserine to L-homoserine phosphate.</text>
</comment>
<dbReference type="EMBL" id="BASX01000001">
    <property type="protein sequence ID" value="GAD43529.1"/>
    <property type="molecule type" value="Genomic_DNA"/>
</dbReference>
<dbReference type="Gene3D" id="3.30.70.890">
    <property type="entry name" value="GHMP kinase, C-terminal domain"/>
    <property type="match status" value="1"/>
</dbReference>
<dbReference type="InterPro" id="IPR000870">
    <property type="entry name" value="Homoserine_kinase"/>
</dbReference>
<dbReference type="SUPFAM" id="SSF54211">
    <property type="entry name" value="Ribosomal protein S5 domain 2-like"/>
    <property type="match status" value="1"/>
</dbReference>
<feature type="binding site" evidence="13">
    <location>
        <begin position="79"/>
        <end position="89"/>
    </location>
    <ligand>
        <name>ATP</name>
        <dbReference type="ChEBI" id="CHEBI:30616"/>
    </ligand>
</feature>
<dbReference type="InterPro" id="IPR036554">
    <property type="entry name" value="GHMP_kinase_C_sf"/>
</dbReference>
<dbReference type="NCBIfam" id="TIGR00191">
    <property type="entry name" value="thrB"/>
    <property type="match status" value="1"/>
</dbReference>
<evidence type="ECO:0000256" key="4">
    <source>
        <dbReference type="ARBA" id="ARBA00017858"/>
    </source>
</evidence>
<comment type="caution">
    <text evidence="16">The sequence shown here is derived from an EMBL/GenBank/DDBJ whole genome shotgun (WGS) entry which is preliminary data.</text>
</comment>
<keyword evidence="6 13" id="KW-0808">Transferase</keyword>
<dbReference type="InterPro" id="IPR006203">
    <property type="entry name" value="GHMP_knse_ATP-bd_CS"/>
</dbReference>
<comment type="pathway">
    <text evidence="1 13">Amino-acid biosynthesis; L-threonine biosynthesis; L-threonine from L-aspartate: step 4/5.</text>
</comment>
<dbReference type="HAMAP" id="MF_00384">
    <property type="entry name" value="Homoser_kinase"/>
    <property type="match status" value="1"/>
</dbReference>
<evidence type="ECO:0000259" key="14">
    <source>
        <dbReference type="Pfam" id="PF00288"/>
    </source>
</evidence>
<dbReference type="PANTHER" id="PTHR20861:SF1">
    <property type="entry name" value="HOMOSERINE KINASE"/>
    <property type="match status" value="1"/>
</dbReference>
<evidence type="ECO:0000256" key="11">
    <source>
        <dbReference type="ARBA" id="ARBA00049375"/>
    </source>
</evidence>
<keyword evidence="8 13" id="KW-0547">Nucleotide-binding</keyword>
<dbReference type="PRINTS" id="PR00958">
    <property type="entry name" value="HOMSERKINASE"/>
</dbReference>
<dbReference type="EC" id="2.7.1.39" evidence="3 13"/>
<dbReference type="GO" id="GO:0004413">
    <property type="term" value="F:homoserine kinase activity"/>
    <property type="evidence" value="ECO:0007669"/>
    <property type="project" value="UniProtKB-UniRule"/>
</dbReference>
<proteinExistence type="inferred from homology"/>
<dbReference type="InterPro" id="IPR013750">
    <property type="entry name" value="GHMP_kinase_C_dom"/>
</dbReference>
<evidence type="ECO:0000256" key="1">
    <source>
        <dbReference type="ARBA" id="ARBA00005015"/>
    </source>
</evidence>
<dbReference type="SUPFAM" id="SSF55060">
    <property type="entry name" value="GHMP Kinase, C-terminal domain"/>
    <property type="match status" value="1"/>
</dbReference>
<dbReference type="InterPro" id="IPR020568">
    <property type="entry name" value="Ribosomal_Su5_D2-typ_SF"/>
</dbReference>
<dbReference type="GO" id="GO:0009088">
    <property type="term" value="P:threonine biosynthetic process"/>
    <property type="evidence" value="ECO:0007669"/>
    <property type="project" value="UniProtKB-UniRule"/>
</dbReference>
<dbReference type="InterPro" id="IPR006204">
    <property type="entry name" value="GHMP_kinase_N_dom"/>
</dbReference>
<gene>
    <name evidence="13" type="primary">thrB</name>
    <name evidence="16" type="ORF">ANG5_0057</name>
</gene>
<accession>U2ZDX9</accession>
<evidence type="ECO:0000256" key="7">
    <source>
        <dbReference type="ARBA" id="ARBA00022697"/>
    </source>
</evidence>
<dbReference type="PIRSF" id="PIRSF000676">
    <property type="entry name" value="Homoser_kin"/>
    <property type="match status" value="1"/>
</dbReference>
<evidence type="ECO:0000256" key="2">
    <source>
        <dbReference type="ARBA" id="ARBA00007370"/>
    </source>
</evidence>
<dbReference type="UniPathway" id="UPA00050">
    <property type="reaction ID" value="UER00064"/>
</dbReference>
<evidence type="ECO:0000259" key="15">
    <source>
        <dbReference type="Pfam" id="PF08544"/>
    </source>
</evidence>
<evidence type="ECO:0000313" key="17">
    <source>
        <dbReference type="Proteomes" id="UP000016985"/>
    </source>
</evidence>
<comment type="catalytic activity">
    <reaction evidence="11 13">
        <text>L-homoserine + ATP = O-phospho-L-homoserine + ADP + H(+)</text>
        <dbReference type="Rhea" id="RHEA:13985"/>
        <dbReference type="ChEBI" id="CHEBI:15378"/>
        <dbReference type="ChEBI" id="CHEBI:30616"/>
        <dbReference type="ChEBI" id="CHEBI:57476"/>
        <dbReference type="ChEBI" id="CHEBI:57590"/>
        <dbReference type="ChEBI" id="CHEBI:456216"/>
        <dbReference type="EC" id="2.7.1.39"/>
    </reaction>
</comment>
<dbReference type="Pfam" id="PF08544">
    <property type="entry name" value="GHMP_kinases_C"/>
    <property type="match status" value="1"/>
</dbReference>
<dbReference type="Gene3D" id="3.30.230.10">
    <property type="match status" value="1"/>
</dbReference>
<dbReference type="Proteomes" id="UP000016985">
    <property type="component" value="Unassembled WGS sequence"/>
</dbReference>
<keyword evidence="5 13" id="KW-0028">Amino-acid biosynthesis</keyword>
<feature type="domain" description="GHMP kinase C-terminal" evidence="15">
    <location>
        <begin position="192"/>
        <end position="267"/>
    </location>
</feature>
<reference evidence="16 17" key="1">
    <citation type="submission" date="2013-09" db="EMBL/GenBank/DDBJ databases">
        <title>Genome Sequences of seven clinical isolates and type strains of anginosus group streptococci.</title>
        <authorList>
            <person name="Maruyama F."/>
            <person name="Sakurai A."/>
            <person name="Ogura Y."/>
            <person name="Homma H."/>
            <person name="Takahashi N."/>
            <person name="Ohtsubo Y."/>
            <person name="Hoshino T."/>
            <person name="Okahashi N."/>
            <person name="Nakagawa I."/>
            <person name="Kimura S."/>
            <person name="Fujiwara T."/>
            <person name="Hayashi T."/>
            <person name="Shintani S."/>
        </authorList>
    </citation>
    <scope>NUCLEOTIDE SEQUENCE [LARGE SCALE GENOMIC DNA]</scope>
    <source>
        <strain evidence="17">CCUG46377</strain>
    </source>
</reference>
<dbReference type="PANTHER" id="PTHR20861">
    <property type="entry name" value="HOMOSERINE/4-DIPHOSPHOCYTIDYL-2-C-METHYL-D-ERYTHRITOL KINASE"/>
    <property type="match status" value="1"/>
</dbReference>
<keyword evidence="13" id="KW-0963">Cytoplasm</keyword>
<dbReference type="AlphaFoldDB" id="U2ZDX9"/>
<sequence>MKIIVPATSANIGPGFDSVGVAVSKYLIIEVLGKSNQWIIEHDLGRRIPSNERNLLIKVARRIAPAIRPHHLKMTTDIPLARGLGSSSSVIVAGIELANQLANLQLSNAEKLNLATKIEGHPDNVAPAIYGNLTISSYVNGEVSTVVTKFPEVSLIAYIPNYELRTKDSRGVLPKGLSYQEAVAASSIANVAIAALMKGDMVVAGQAIESDRFHEHFRQGLIKEFPKIKMMAKENGAYATYLSGAGPTVMILVPKERSNTLKEKIEEQQFKGQVFELQVDCKGVRVEK</sequence>
<evidence type="ECO:0000256" key="9">
    <source>
        <dbReference type="ARBA" id="ARBA00022777"/>
    </source>
</evidence>
<evidence type="ECO:0000256" key="3">
    <source>
        <dbReference type="ARBA" id="ARBA00012078"/>
    </source>
</evidence>
<evidence type="ECO:0000256" key="6">
    <source>
        <dbReference type="ARBA" id="ARBA00022679"/>
    </source>
</evidence>
<evidence type="ECO:0000256" key="10">
    <source>
        <dbReference type="ARBA" id="ARBA00022840"/>
    </source>
</evidence>
<dbReference type="InterPro" id="IPR014721">
    <property type="entry name" value="Ribsml_uS5_D2-typ_fold_subgr"/>
</dbReference>
<keyword evidence="10 13" id="KW-0067">ATP-binding</keyword>
<keyword evidence="9 13" id="KW-0418">Kinase</keyword>
<evidence type="ECO:0000256" key="5">
    <source>
        <dbReference type="ARBA" id="ARBA00022605"/>
    </source>
</evidence>
<evidence type="ECO:0000256" key="13">
    <source>
        <dbReference type="HAMAP-Rule" id="MF_00384"/>
    </source>
</evidence>
<dbReference type="GO" id="GO:0005737">
    <property type="term" value="C:cytoplasm"/>
    <property type="evidence" value="ECO:0007669"/>
    <property type="project" value="UniProtKB-SubCell"/>
</dbReference>
<evidence type="ECO:0000256" key="8">
    <source>
        <dbReference type="ARBA" id="ARBA00022741"/>
    </source>
</evidence>
<keyword evidence="17" id="KW-1185">Reference proteome</keyword>
<evidence type="ECO:0000256" key="12">
    <source>
        <dbReference type="ARBA" id="ARBA00049954"/>
    </source>
</evidence>